<feature type="compositionally biased region" description="Polar residues" evidence="1">
    <location>
        <begin position="84"/>
        <end position="98"/>
    </location>
</feature>
<dbReference type="EMBL" id="JBHFFA010000008">
    <property type="protein sequence ID" value="KAL2608166.1"/>
    <property type="molecule type" value="Genomic_DNA"/>
</dbReference>
<organism evidence="2 3">
    <name type="scientific">Riccia fluitans</name>
    <dbReference type="NCBI Taxonomy" id="41844"/>
    <lineage>
        <taxon>Eukaryota</taxon>
        <taxon>Viridiplantae</taxon>
        <taxon>Streptophyta</taxon>
        <taxon>Embryophyta</taxon>
        <taxon>Marchantiophyta</taxon>
        <taxon>Marchantiopsida</taxon>
        <taxon>Marchantiidae</taxon>
        <taxon>Marchantiales</taxon>
        <taxon>Ricciaceae</taxon>
        <taxon>Riccia</taxon>
    </lineage>
</organism>
<name>A0ABD1XGV2_9MARC</name>
<gene>
    <name evidence="2" type="ORF">R1flu_026739</name>
</gene>
<dbReference type="AlphaFoldDB" id="A0ABD1XGV2"/>
<feature type="region of interest" description="Disordered" evidence="1">
    <location>
        <begin position="61"/>
        <end position="107"/>
    </location>
</feature>
<proteinExistence type="predicted"/>
<reference evidence="2 3" key="1">
    <citation type="submission" date="2024-09" db="EMBL/GenBank/DDBJ databases">
        <title>Chromosome-scale assembly of Riccia fluitans.</title>
        <authorList>
            <person name="Paukszto L."/>
            <person name="Sawicki J."/>
            <person name="Karawczyk K."/>
            <person name="Piernik-Szablinska J."/>
            <person name="Szczecinska M."/>
            <person name="Mazdziarz M."/>
        </authorList>
    </citation>
    <scope>NUCLEOTIDE SEQUENCE [LARGE SCALE GENOMIC DNA]</scope>
    <source>
        <strain evidence="2">Rf_01</strain>
        <tissue evidence="2">Aerial parts of the thallus</tissue>
    </source>
</reference>
<protein>
    <submittedName>
        <fullName evidence="2">Uncharacterized protein</fullName>
    </submittedName>
</protein>
<sequence length="133" mass="13832">MGAAGGGKAIIAVGKRDNALAESVSVIRIKGRLQQVEEENRRLRTVQVVEVTEPIQAEFEGAEAISAASDRHEPARTGPASHEAASQSGVQVPATSNPFAADRQGVRPTGEEVVQLIVAEAVPLPDVAEGAMT</sequence>
<evidence type="ECO:0000256" key="1">
    <source>
        <dbReference type="SAM" id="MobiDB-lite"/>
    </source>
</evidence>
<keyword evidence="3" id="KW-1185">Reference proteome</keyword>
<dbReference type="Proteomes" id="UP001605036">
    <property type="component" value="Unassembled WGS sequence"/>
</dbReference>
<comment type="caution">
    <text evidence="2">The sequence shown here is derived from an EMBL/GenBank/DDBJ whole genome shotgun (WGS) entry which is preliminary data.</text>
</comment>
<evidence type="ECO:0000313" key="2">
    <source>
        <dbReference type="EMBL" id="KAL2608166.1"/>
    </source>
</evidence>
<accession>A0ABD1XGV2</accession>
<evidence type="ECO:0000313" key="3">
    <source>
        <dbReference type="Proteomes" id="UP001605036"/>
    </source>
</evidence>